<feature type="region of interest" description="Disordered" evidence="2">
    <location>
        <begin position="49"/>
        <end position="77"/>
    </location>
</feature>
<dbReference type="GO" id="GO:0004553">
    <property type="term" value="F:hydrolase activity, hydrolyzing O-glycosyl compounds"/>
    <property type="evidence" value="ECO:0007669"/>
    <property type="project" value="TreeGrafter"/>
</dbReference>
<dbReference type="InterPro" id="IPR029058">
    <property type="entry name" value="AB_hydrolase_fold"/>
</dbReference>
<evidence type="ECO:0008006" key="5">
    <source>
        <dbReference type="Google" id="ProtNLM"/>
    </source>
</evidence>
<dbReference type="InterPro" id="IPR052382">
    <property type="entry name" value="ABHD10_acyl-thioesterase"/>
</dbReference>
<evidence type="ECO:0000256" key="3">
    <source>
        <dbReference type="SAM" id="SignalP"/>
    </source>
</evidence>
<accession>A0A7S4K8F0</accession>
<reference evidence="4" key="1">
    <citation type="submission" date="2021-01" db="EMBL/GenBank/DDBJ databases">
        <authorList>
            <person name="Corre E."/>
            <person name="Pelletier E."/>
            <person name="Niang G."/>
            <person name="Scheremetjew M."/>
            <person name="Finn R."/>
            <person name="Kale V."/>
            <person name="Holt S."/>
            <person name="Cochrane G."/>
            <person name="Meng A."/>
            <person name="Brown T."/>
            <person name="Cohen L."/>
        </authorList>
    </citation>
    <scope>NUCLEOTIDE SEQUENCE</scope>
    <source>
        <strain evidence="4">Isolate 1302-5</strain>
    </source>
</reference>
<sequence length="331" mass="36160">MKSRSQPNTLLAVATLLAAAASPSSCSAFVPPSFARHASARRTAIDAAATRTTPTTTTSLRMSDEAEEDAEGGRQDGWYPGQNLINVDKERIAFDELYMGSSKDLVLFLPNLKLGRDCNQADAVLKHCITSRRNFLSLDYYARGDSTGNIMDATLSRWVEDSITMLANAAKHVDRGRAGRKAVLVGHATGCWVAILVALRRPDLVRGIVGIGADPDFTEDLVWKSLSDEDKDTIMTEGFKEIQWGKLKETYMITSNLIEDGRKNLILRGGKESLSVDCPVRLVHDLDDAEVHCDTSIRLAETLRSDDVVVSIPKGMKGVNNAIDQCFAATK</sequence>
<dbReference type="SUPFAM" id="SSF53474">
    <property type="entry name" value="alpha/beta-Hydrolases"/>
    <property type="match status" value="1"/>
</dbReference>
<dbReference type="PANTHER" id="PTHR16138">
    <property type="entry name" value="MYCOPHENOLIC ACID ACYL-GLUCURONIDE ESTERASE, MITOCHONDRIAL"/>
    <property type="match status" value="1"/>
</dbReference>
<feature type="chain" id="PRO_5031387952" description="AB hydrolase-1 domain-containing protein" evidence="3">
    <location>
        <begin position="29"/>
        <end position="331"/>
    </location>
</feature>
<name>A0A7S4K8F0_9STRA</name>
<protein>
    <recommendedName>
        <fullName evidence="5">AB hydrolase-1 domain-containing protein</fullName>
    </recommendedName>
</protein>
<dbReference type="Gene3D" id="3.40.50.1820">
    <property type="entry name" value="alpha/beta hydrolase"/>
    <property type="match status" value="1"/>
</dbReference>
<proteinExistence type="predicted"/>
<keyword evidence="1" id="KW-0378">Hydrolase</keyword>
<organism evidence="4">
    <name type="scientific">Odontella aurita</name>
    <dbReference type="NCBI Taxonomy" id="265563"/>
    <lineage>
        <taxon>Eukaryota</taxon>
        <taxon>Sar</taxon>
        <taxon>Stramenopiles</taxon>
        <taxon>Ochrophyta</taxon>
        <taxon>Bacillariophyta</taxon>
        <taxon>Mediophyceae</taxon>
        <taxon>Biddulphiophycidae</taxon>
        <taxon>Eupodiscales</taxon>
        <taxon>Odontellaceae</taxon>
        <taxon>Odontella</taxon>
    </lineage>
</organism>
<feature type="signal peptide" evidence="3">
    <location>
        <begin position="1"/>
        <end position="28"/>
    </location>
</feature>
<feature type="compositionally biased region" description="Low complexity" evidence="2">
    <location>
        <begin position="49"/>
        <end position="58"/>
    </location>
</feature>
<dbReference type="AlphaFoldDB" id="A0A7S4K8F0"/>
<dbReference type="PANTHER" id="PTHR16138:SF7">
    <property type="entry name" value="PALMITOYL-PROTEIN THIOESTERASE ABHD10, MITOCHONDRIAL"/>
    <property type="match status" value="1"/>
</dbReference>
<keyword evidence="3" id="KW-0732">Signal</keyword>
<evidence type="ECO:0000256" key="1">
    <source>
        <dbReference type="ARBA" id="ARBA00022801"/>
    </source>
</evidence>
<gene>
    <name evidence="4" type="ORF">OAUR00152_LOCUS40547</name>
</gene>
<dbReference type="EMBL" id="HBKQ01059407">
    <property type="protein sequence ID" value="CAE2286264.1"/>
    <property type="molecule type" value="Transcribed_RNA"/>
</dbReference>
<evidence type="ECO:0000313" key="4">
    <source>
        <dbReference type="EMBL" id="CAE2286264.1"/>
    </source>
</evidence>
<evidence type="ECO:0000256" key="2">
    <source>
        <dbReference type="SAM" id="MobiDB-lite"/>
    </source>
</evidence>